<keyword evidence="11" id="KW-0498">Mitosis</keyword>
<dbReference type="InterPro" id="IPR008984">
    <property type="entry name" value="SMAD_FHA_dom_sf"/>
</dbReference>
<evidence type="ECO:0000256" key="20">
    <source>
        <dbReference type="PROSITE-ProRule" id="PRU00175"/>
    </source>
</evidence>
<dbReference type="PROSITE" id="PS50006">
    <property type="entry name" value="FHA_DOMAIN"/>
    <property type="match status" value="1"/>
</dbReference>
<dbReference type="FunFam" id="3.30.40.140:FF:000001">
    <property type="entry name" value="E3 ubiquitin-protein ligase CHFR isoform X1"/>
    <property type="match status" value="1"/>
</dbReference>
<keyword evidence="21" id="KW-0175">Coiled coil</keyword>
<proteinExistence type="inferred from homology"/>
<comment type="function">
    <text evidence="18">E3 ubiquitin-protein ligase that functions in the antephase checkpoint by actively delaying passage into mitosis in response to microtubule poisons. Acts in early prophase before chromosome condensation, when the centrosome move apart from each other along the periphery of the nucleus. Probably involved in signaling the presence of mitotic stress caused by microtubule poisons by mediating the 'Lys-48'-linked ubiquitination of target proteins, leading to their degradation by the proteasome. Promotes the ubiquitination and subsequent degradation of AURKA and PLK1. Probably acts as a tumor suppressor, possibly by mediating the polyubiquitination of HDAC1, leading to its degradation. May also promote the formation of 'Lys-63'-linked polyubiquitin chains and functions with the specific ubiquitin-conjugating UBC13-MMS2 (UBE2N-UBE2V2) heterodimer. Substrates that are polyubiquitinated at 'Lys-63' are usually not targeted for degradation, but are rather involved in signaling cellular stress.</text>
</comment>
<evidence type="ECO:0000256" key="6">
    <source>
        <dbReference type="ARBA" id="ARBA00017908"/>
    </source>
</evidence>
<comment type="pathway">
    <text evidence="3">Protein modification; protein ubiquitination.</text>
</comment>
<feature type="domain" description="RING-type" evidence="24">
    <location>
        <begin position="304"/>
        <end position="343"/>
    </location>
</feature>
<evidence type="ECO:0000256" key="17">
    <source>
        <dbReference type="ARBA" id="ARBA00031332"/>
    </source>
</evidence>
<dbReference type="GO" id="GO:0016567">
    <property type="term" value="P:protein ubiquitination"/>
    <property type="evidence" value="ECO:0007669"/>
    <property type="project" value="UniProtKB-UniPathway"/>
</dbReference>
<feature type="domain" description="FHA" evidence="23">
    <location>
        <begin position="38"/>
        <end position="89"/>
    </location>
</feature>
<comment type="similarity">
    <text evidence="4">Belongs to the CHFR family.</text>
</comment>
<comment type="subcellular location">
    <subcellularLocation>
        <location evidence="2">Nucleus</location>
        <location evidence="2">PML body</location>
    </subcellularLocation>
</comment>
<evidence type="ECO:0000256" key="9">
    <source>
        <dbReference type="ARBA" id="ARBA00022723"/>
    </source>
</evidence>
<dbReference type="GO" id="GO:0006511">
    <property type="term" value="P:ubiquitin-dependent protein catabolic process"/>
    <property type="evidence" value="ECO:0007669"/>
    <property type="project" value="TreeGrafter"/>
</dbReference>
<accession>A0A6B0RWM9</accession>
<dbReference type="PANTHER" id="PTHR16079">
    <property type="entry name" value="UBIQUITIN LIGASE PROTEIN CHFR"/>
    <property type="match status" value="1"/>
</dbReference>
<comment type="caution">
    <text evidence="25">The sequence shown here is derived from an EMBL/GenBank/DDBJ whole genome shotgun (WGS) entry which is preliminary data.</text>
</comment>
<evidence type="ECO:0000259" key="23">
    <source>
        <dbReference type="PROSITE" id="PS50006"/>
    </source>
</evidence>
<evidence type="ECO:0000256" key="7">
    <source>
        <dbReference type="ARBA" id="ARBA00022618"/>
    </source>
</evidence>
<evidence type="ECO:0000256" key="5">
    <source>
        <dbReference type="ARBA" id="ARBA00012483"/>
    </source>
</evidence>
<dbReference type="UniPathway" id="UPA00143"/>
<dbReference type="EC" id="2.3.2.27" evidence="5"/>
<dbReference type="InterPro" id="IPR017907">
    <property type="entry name" value="Znf_RING_CS"/>
</dbReference>
<organism evidence="25 26">
    <name type="scientific">Bos mutus</name>
    <name type="common">wild yak</name>
    <dbReference type="NCBI Taxonomy" id="72004"/>
    <lineage>
        <taxon>Eukaryota</taxon>
        <taxon>Metazoa</taxon>
        <taxon>Chordata</taxon>
        <taxon>Craniata</taxon>
        <taxon>Vertebrata</taxon>
        <taxon>Euteleostomi</taxon>
        <taxon>Mammalia</taxon>
        <taxon>Eutheria</taxon>
        <taxon>Laurasiatheria</taxon>
        <taxon>Artiodactyla</taxon>
        <taxon>Ruminantia</taxon>
        <taxon>Pecora</taxon>
        <taxon>Bovidae</taxon>
        <taxon>Bovinae</taxon>
        <taxon>Bos</taxon>
    </lineage>
</organism>
<dbReference type="InterPro" id="IPR040909">
    <property type="entry name" value="CHFR_Znf-CRD"/>
</dbReference>
<dbReference type="Gene3D" id="2.60.200.20">
    <property type="match status" value="1"/>
</dbReference>
<evidence type="ECO:0000256" key="16">
    <source>
        <dbReference type="ARBA" id="ARBA00029800"/>
    </source>
</evidence>
<evidence type="ECO:0000256" key="2">
    <source>
        <dbReference type="ARBA" id="ARBA00004322"/>
    </source>
</evidence>
<feature type="compositionally biased region" description="Basic and acidic residues" evidence="22">
    <location>
        <begin position="790"/>
        <end position="801"/>
    </location>
</feature>
<dbReference type="InterPro" id="IPR000253">
    <property type="entry name" value="FHA_dom"/>
</dbReference>
<evidence type="ECO:0000256" key="15">
    <source>
        <dbReference type="ARBA" id="ARBA00023306"/>
    </source>
</evidence>
<evidence type="ECO:0000313" key="26">
    <source>
        <dbReference type="Proteomes" id="UP000322234"/>
    </source>
</evidence>
<dbReference type="Gene3D" id="3.30.40.140">
    <property type="match status" value="1"/>
</dbReference>
<feature type="compositionally biased region" description="Polar residues" evidence="22">
    <location>
        <begin position="814"/>
        <end position="830"/>
    </location>
</feature>
<dbReference type="PROSITE" id="PS00518">
    <property type="entry name" value="ZF_RING_1"/>
    <property type="match status" value="1"/>
</dbReference>
<evidence type="ECO:0000256" key="8">
    <source>
        <dbReference type="ARBA" id="ARBA00022679"/>
    </source>
</evidence>
<evidence type="ECO:0000256" key="12">
    <source>
        <dbReference type="ARBA" id="ARBA00022786"/>
    </source>
</evidence>
<dbReference type="InterPro" id="IPR052256">
    <property type="entry name" value="E3_ubiquitin-ligase_CHFR"/>
</dbReference>
<evidence type="ECO:0000256" key="4">
    <source>
        <dbReference type="ARBA" id="ARBA00005797"/>
    </source>
</evidence>
<dbReference type="InterPro" id="IPR001841">
    <property type="entry name" value="Znf_RING"/>
</dbReference>
<dbReference type="InterPro" id="IPR013083">
    <property type="entry name" value="Znf_RING/FYVE/PHD"/>
</dbReference>
<comment type="subunit">
    <text evidence="19">Interacts with HDAC1 and HDAC2. Interacts with PML (with sumoylated form of PML).</text>
</comment>
<keyword evidence="15" id="KW-0131">Cell cycle</keyword>
<feature type="compositionally biased region" description="Polar residues" evidence="22">
    <location>
        <begin position="222"/>
        <end position="232"/>
    </location>
</feature>
<dbReference type="PROSITE" id="PS50089">
    <property type="entry name" value="ZF_RING_2"/>
    <property type="match status" value="1"/>
</dbReference>
<feature type="compositionally biased region" description="Polar residues" evidence="22">
    <location>
        <begin position="177"/>
        <end position="195"/>
    </location>
</feature>
<dbReference type="FunFam" id="3.30.40.10:FF:000203">
    <property type="entry name" value="E3 ubiquitin-protein ligase CHFR isoform X1"/>
    <property type="match status" value="1"/>
</dbReference>
<dbReference type="EMBL" id="VBQZ03000103">
    <property type="protein sequence ID" value="MXQ93972.1"/>
    <property type="molecule type" value="Genomic_DNA"/>
</dbReference>
<dbReference type="SMART" id="SM00184">
    <property type="entry name" value="RING"/>
    <property type="match status" value="1"/>
</dbReference>
<dbReference type="Pfam" id="PF00498">
    <property type="entry name" value="FHA"/>
    <property type="match status" value="1"/>
</dbReference>
<dbReference type="SMART" id="SM00240">
    <property type="entry name" value="FHA"/>
    <property type="match status" value="1"/>
</dbReference>
<evidence type="ECO:0000256" key="19">
    <source>
        <dbReference type="ARBA" id="ARBA00062532"/>
    </source>
</evidence>
<feature type="region of interest" description="Disordered" evidence="22">
    <location>
        <begin position="173"/>
        <end position="260"/>
    </location>
</feature>
<keyword evidence="9" id="KW-0479">Metal-binding</keyword>
<dbReference type="SUPFAM" id="SSF49879">
    <property type="entry name" value="SMAD/FHA domain"/>
    <property type="match status" value="1"/>
</dbReference>
<dbReference type="Gene3D" id="3.30.40.10">
    <property type="entry name" value="Zinc/RING finger domain, C3HC4 (zinc finger)"/>
    <property type="match status" value="1"/>
</dbReference>
<keyword evidence="12" id="KW-0833">Ubl conjugation pathway</keyword>
<keyword evidence="10 20" id="KW-0863">Zinc-finger</keyword>
<feature type="compositionally biased region" description="Low complexity" evidence="22">
    <location>
        <begin position="196"/>
        <end position="212"/>
    </location>
</feature>
<dbReference type="PANTHER" id="PTHR16079:SF4">
    <property type="entry name" value="E3 UBIQUITIN-PROTEIN LIGASE CHFR"/>
    <property type="match status" value="1"/>
</dbReference>
<evidence type="ECO:0000256" key="13">
    <source>
        <dbReference type="ARBA" id="ARBA00022833"/>
    </source>
</evidence>
<dbReference type="GO" id="GO:0008270">
    <property type="term" value="F:zinc ion binding"/>
    <property type="evidence" value="ECO:0007669"/>
    <property type="project" value="UniProtKB-KW"/>
</dbReference>
<dbReference type="GO" id="GO:0000278">
    <property type="term" value="P:mitotic cell cycle"/>
    <property type="evidence" value="ECO:0007669"/>
    <property type="project" value="UniProtKB-ARBA"/>
</dbReference>
<sequence>MERPGEGEQPPQQQPWGRLLRLGAEEGEPHVLLRKREWTIGRRRGCDLSFPGNKLVSGDHCKITVDEKSGQVSLEDTSANGTVINKLKVVKKQTCPLQTGDVIYLVYRKNEPEHNVAYLYESLNEKQGVTQDSFEANKENMFHVTKDTSGAGRGDDPQDPQVLLSSPATQVCFEEPQPSTSTSDLFPTASTSSMEPTSAGRGPPSSSSSRGTDISPKGCGPSVTSDEISSFPLTLPDREGASFSLSEPQDQEDLEPVKKRVKADGEPDLNLPILVTDPGRDPPAALDVRAEAMKPDKMEETLTCIICQDLLHDCVSLQPCMHTFCAACYSGWMERSALCPTCRCPVERICKNHILNNLVEAYLLQHPDKRRSEEDLRSMAARNKITQDMLQPKVRRAFSDEEGSSEDLLELSDVDSESSDVSQPSIVCRQCPEYRRQAGQPLPYPGPGSEPGAPQVPGDAPSTSASVTAAQDYVCALQGSHAICTCCFQPMPDRRAERAICLQPFCHLYWGCARTGCLGCLAPFCELNLGDRCLDGVLSNNNYESDVLKNYLATRGLTWKNMLTESLGALQRGVFLLSDYRITGNTVLCYCCGLRSFRELTYQYRQNIPASELPAAVTSRPDCYWGRNCRTQVKAHHAIAAAMQKGLVEDRSSSGSSAQPEGPPKPPGSLAPLDQWDEAQCSTEASLPLEKEEQVRLQARKRLEEQLKQYRVKRQQERSSQPVTKTRLFSTLDPELMLNPETLPRASAVAMTKEYSFLRTSVPRGPKVGSLGLLAHPKEKKSSKSSKIRSLADYRTEDSDVRNSGGNVPAPDSTRGSLKQNRGSGTSVVSEVSLCPEADDRLENASLTGDNVSEADGTESDSSSYSSVSARGTPGIPANMGGTREVPYVVSGREIAVGALGQFPSISDVLQAAAAEHQEQRQEVNGETRSRTNSICSRKETVSDECSPATLSVSLESSVAETHDEMLQVLKEKMRLEGQLEALSLEASQEDGKGLGRCLVTAVG</sequence>
<feature type="region of interest" description="Disordered" evidence="22">
    <location>
        <begin position="392"/>
        <end position="424"/>
    </location>
</feature>
<evidence type="ECO:0000256" key="1">
    <source>
        <dbReference type="ARBA" id="ARBA00000900"/>
    </source>
</evidence>
<feature type="coiled-coil region" evidence="21">
    <location>
        <begin position="689"/>
        <end position="720"/>
    </location>
</feature>
<evidence type="ECO:0000313" key="25">
    <source>
        <dbReference type="EMBL" id="MXQ93972.1"/>
    </source>
</evidence>
<evidence type="ECO:0000256" key="18">
    <source>
        <dbReference type="ARBA" id="ARBA00057857"/>
    </source>
</evidence>
<reference evidence="25" key="1">
    <citation type="submission" date="2019-10" db="EMBL/GenBank/DDBJ databases">
        <title>The sequence and de novo assembly of the wild yak genome.</title>
        <authorList>
            <person name="Liu Y."/>
        </authorList>
    </citation>
    <scope>NUCLEOTIDE SEQUENCE [LARGE SCALE GENOMIC DNA]</scope>
    <source>
        <strain evidence="25">WY2019</strain>
    </source>
</reference>
<dbReference type="FunFam" id="2.60.200.20:FF:000022">
    <property type="entry name" value="E3 ubiquitin-protein ligase CHFR isoform X2"/>
    <property type="match status" value="1"/>
</dbReference>
<keyword evidence="8" id="KW-0808">Transferase</keyword>
<dbReference type="GO" id="GO:0016605">
    <property type="term" value="C:PML body"/>
    <property type="evidence" value="ECO:0007669"/>
    <property type="project" value="UniProtKB-SubCell"/>
</dbReference>
<feature type="region of interest" description="Disordered" evidence="22">
    <location>
        <begin position="766"/>
        <end position="882"/>
    </location>
</feature>
<dbReference type="AlphaFoldDB" id="A0A6B0RWM9"/>
<name>A0A6B0RWM9_9CETA</name>
<evidence type="ECO:0000256" key="10">
    <source>
        <dbReference type="ARBA" id="ARBA00022771"/>
    </source>
</evidence>
<keyword evidence="7" id="KW-0132">Cell division</keyword>
<keyword evidence="26" id="KW-1185">Reference proteome</keyword>
<evidence type="ECO:0000256" key="3">
    <source>
        <dbReference type="ARBA" id="ARBA00004906"/>
    </source>
</evidence>
<keyword evidence="14" id="KW-0539">Nucleus</keyword>
<comment type="catalytic activity">
    <reaction evidence="1">
        <text>S-ubiquitinyl-[E2 ubiquitin-conjugating enzyme]-L-cysteine + [acceptor protein]-L-lysine = [E2 ubiquitin-conjugating enzyme]-L-cysteine + N(6)-ubiquitinyl-[acceptor protein]-L-lysine.</text>
        <dbReference type="EC" id="2.3.2.27"/>
    </reaction>
</comment>
<dbReference type="Proteomes" id="UP000322234">
    <property type="component" value="Unassembled WGS sequence"/>
</dbReference>
<evidence type="ECO:0000256" key="21">
    <source>
        <dbReference type="SAM" id="Coils"/>
    </source>
</evidence>
<dbReference type="GO" id="GO:0051301">
    <property type="term" value="P:cell division"/>
    <property type="evidence" value="ECO:0007669"/>
    <property type="project" value="UniProtKB-KW"/>
</dbReference>
<dbReference type="GO" id="GO:0061630">
    <property type="term" value="F:ubiquitin protein ligase activity"/>
    <property type="evidence" value="ECO:0007669"/>
    <property type="project" value="UniProtKB-EC"/>
</dbReference>
<feature type="compositionally biased region" description="Acidic residues" evidence="22">
    <location>
        <begin position="400"/>
        <end position="418"/>
    </location>
</feature>
<dbReference type="Pfam" id="PF17979">
    <property type="entry name" value="zf-CRD"/>
    <property type="match status" value="1"/>
</dbReference>
<dbReference type="SUPFAM" id="SSF57850">
    <property type="entry name" value="RING/U-box"/>
    <property type="match status" value="1"/>
</dbReference>
<dbReference type="CDD" id="cd22672">
    <property type="entry name" value="FHA_CHFR"/>
    <property type="match status" value="1"/>
</dbReference>
<evidence type="ECO:0000256" key="22">
    <source>
        <dbReference type="SAM" id="MobiDB-lite"/>
    </source>
</evidence>
<feature type="region of interest" description="Disordered" evidence="22">
    <location>
        <begin position="439"/>
        <end position="464"/>
    </location>
</feature>
<evidence type="ECO:0000256" key="11">
    <source>
        <dbReference type="ARBA" id="ARBA00022776"/>
    </source>
</evidence>
<keyword evidence="13" id="KW-0862">Zinc</keyword>
<dbReference type="Pfam" id="PF13923">
    <property type="entry name" value="zf-C3HC4_2"/>
    <property type="match status" value="1"/>
</dbReference>
<feature type="region of interest" description="Disordered" evidence="22">
    <location>
        <begin position="1"/>
        <end position="21"/>
    </location>
</feature>
<gene>
    <name evidence="25" type="ORF">E5288_WYG018521</name>
</gene>
<feature type="compositionally biased region" description="Low complexity" evidence="22">
    <location>
        <begin position="860"/>
        <end position="869"/>
    </location>
</feature>
<evidence type="ECO:0000259" key="24">
    <source>
        <dbReference type="PROSITE" id="PS50089"/>
    </source>
</evidence>
<dbReference type="CDD" id="cd16503">
    <property type="entry name" value="RING-HC_CHFR"/>
    <property type="match status" value="1"/>
</dbReference>
<evidence type="ECO:0000256" key="14">
    <source>
        <dbReference type="ARBA" id="ARBA00023242"/>
    </source>
</evidence>
<feature type="region of interest" description="Disordered" evidence="22">
    <location>
        <begin position="649"/>
        <end position="674"/>
    </location>
</feature>
<protein>
    <recommendedName>
        <fullName evidence="6">E3 ubiquitin-protein ligase CHFR</fullName>
        <ecNumber evidence="5">2.3.2.27</ecNumber>
    </recommendedName>
    <alternativeName>
        <fullName evidence="17">Checkpoint with forkhead and RING finger domains protein</fullName>
    </alternativeName>
    <alternativeName>
        <fullName evidence="16">RING-type E3 ubiquitin transferase CHFR</fullName>
    </alternativeName>
</protein>